<name>A0ABS1J509_9FIRM</name>
<proteinExistence type="predicted"/>
<evidence type="ECO:0000259" key="1">
    <source>
        <dbReference type="PROSITE" id="PS50943"/>
    </source>
</evidence>
<dbReference type="SMART" id="SM00530">
    <property type="entry name" value="HTH_XRE"/>
    <property type="match status" value="1"/>
</dbReference>
<sequence>MEEVNNIVKRIKKRRLELEYSFQDLADKTNMSKSTLQRYETGAIKNLPLDKLEVLASALQTTPSYLMGWDEVKEEPKKKGVKIPVLGRVAAGVPIEMIEDILDYEEITEDMAKHGEYFALKIQGDSMTPRICNNDVVIVRQQDDAENGDIVIAAINGDDAVCKRLQKYNDGIALISLNPLYDPIYLKKDEIDGKPVRIIGKVVELRGKF</sequence>
<dbReference type="Proteomes" id="UP000604730">
    <property type="component" value="Unassembled WGS sequence"/>
</dbReference>
<dbReference type="InterPro" id="IPR010982">
    <property type="entry name" value="Lambda_DNA-bd_dom_sf"/>
</dbReference>
<dbReference type="Pfam" id="PF00717">
    <property type="entry name" value="Peptidase_S24"/>
    <property type="match status" value="1"/>
</dbReference>
<dbReference type="InterPro" id="IPR015927">
    <property type="entry name" value="Peptidase_S24_S26A/B/C"/>
</dbReference>
<comment type="caution">
    <text evidence="2">The sequence shown here is derived from an EMBL/GenBank/DDBJ whole genome shotgun (WGS) entry which is preliminary data.</text>
</comment>
<dbReference type="Gene3D" id="1.10.260.40">
    <property type="entry name" value="lambda repressor-like DNA-binding domains"/>
    <property type="match status" value="1"/>
</dbReference>
<dbReference type="CDD" id="cd00093">
    <property type="entry name" value="HTH_XRE"/>
    <property type="match status" value="1"/>
</dbReference>
<dbReference type="PROSITE" id="PS50943">
    <property type="entry name" value="HTH_CROC1"/>
    <property type="match status" value="1"/>
</dbReference>
<dbReference type="InterPro" id="IPR050077">
    <property type="entry name" value="LexA_repressor"/>
</dbReference>
<dbReference type="PANTHER" id="PTHR33516:SF2">
    <property type="entry name" value="LEXA REPRESSOR-RELATED"/>
    <property type="match status" value="1"/>
</dbReference>
<dbReference type="SUPFAM" id="SSF51306">
    <property type="entry name" value="LexA/Signal peptidase"/>
    <property type="match status" value="1"/>
</dbReference>
<feature type="domain" description="HTH cro/C1-type" evidence="1">
    <location>
        <begin position="11"/>
        <end position="66"/>
    </location>
</feature>
<protein>
    <submittedName>
        <fullName evidence="2">Helix-turn-helix domain-containing protein</fullName>
    </submittedName>
</protein>
<evidence type="ECO:0000313" key="2">
    <source>
        <dbReference type="EMBL" id="MBK5898628.1"/>
    </source>
</evidence>
<dbReference type="CDD" id="cd06529">
    <property type="entry name" value="S24_LexA-like"/>
    <property type="match status" value="1"/>
</dbReference>
<dbReference type="Pfam" id="PF01381">
    <property type="entry name" value="HTH_3"/>
    <property type="match status" value="1"/>
</dbReference>
<dbReference type="EMBL" id="JAEPRJ010000001">
    <property type="protein sequence ID" value="MBK5898628.1"/>
    <property type="molecule type" value="Genomic_DNA"/>
</dbReference>
<dbReference type="InterPro" id="IPR036286">
    <property type="entry name" value="LexA/Signal_pep-like_sf"/>
</dbReference>
<dbReference type="SUPFAM" id="SSF47413">
    <property type="entry name" value="lambda repressor-like DNA-binding domains"/>
    <property type="match status" value="1"/>
</dbReference>
<dbReference type="Gene3D" id="2.10.109.10">
    <property type="entry name" value="Umud Fragment, subunit A"/>
    <property type="match status" value="1"/>
</dbReference>
<dbReference type="RefSeq" id="WP_208430032.1">
    <property type="nucleotide sequence ID" value="NZ_JAEPRJ010000001.1"/>
</dbReference>
<dbReference type="InterPro" id="IPR001387">
    <property type="entry name" value="Cro/C1-type_HTH"/>
</dbReference>
<gene>
    <name evidence="2" type="ORF">JJN12_12745</name>
</gene>
<reference evidence="2 3" key="1">
    <citation type="submission" date="2021-01" db="EMBL/GenBank/DDBJ databases">
        <title>Isolation and description of Catonella massiliensis sp. nov., a novel Catonella species, isolated from a stable periodontitis subject.</title>
        <authorList>
            <person name="Antezack A."/>
            <person name="Boxberger M."/>
            <person name="La Scola B."/>
            <person name="Monnet-Corti V."/>
        </authorList>
    </citation>
    <scope>NUCLEOTIDE SEQUENCE [LARGE SCALE GENOMIC DNA]</scope>
    <source>
        <strain evidence="2 3">Marseille-Q4567</strain>
    </source>
</reference>
<evidence type="ECO:0000313" key="3">
    <source>
        <dbReference type="Proteomes" id="UP000604730"/>
    </source>
</evidence>
<organism evidence="2 3">
    <name type="scientific">Catonella massiliensis</name>
    <dbReference type="NCBI Taxonomy" id="2799636"/>
    <lineage>
        <taxon>Bacteria</taxon>
        <taxon>Bacillati</taxon>
        <taxon>Bacillota</taxon>
        <taxon>Clostridia</taxon>
        <taxon>Lachnospirales</taxon>
        <taxon>Lachnospiraceae</taxon>
        <taxon>Catonella</taxon>
    </lineage>
</organism>
<accession>A0ABS1J509</accession>
<dbReference type="InterPro" id="IPR039418">
    <property type="entry name" value="LexA-like"/>
</dbReference>
<dbReference type="PANTHER" id="PTHR33516">
    <property type="entry name" value="LEXA REPRESSOR"/>
    <property type="match status" value="1"/>
</dbReference>
<keyword evidence="3" id="KW-1185">Reference proteome</keyword>